<feature type="compositionally biased region" description="Basic residues" evidence="1">
    <location>
        <begin position="118"/>
        <end position="136"/>
    </location>
</feature>
<feature type="compositionally biased region" description="Polar residues" evidence="1">
    <location>
        <begin position="1"/>
        <end position="12"/>
    </location>
</feature>
<organism evidence="2 3">
    <name type="scientific">Serendipita vermifera MAFF 305830</name>
    <dbReference type="NCBI Taxonomy" id="933852"/>
    <lineage>
        <taxon>Eukaryota</taxon>
        <taxon>Fungi</taxon>
        <taxon>Dikarya</taxon>
        <taxon>Basidiomycota</taxon>
        <taxon>Agaricomycotina</taxon>
        <taxon>Agaricomycetes</taxon>
        <taxon>Sebacinales</taxon>
        <taxon>Serendipitaceae</taxon>
        <taxon>Serendipita</taxon>
    </lineage>
</organism>
<evidence type="ECO:0000256" key="1">
    <source>
        <dbReference type="SAM" id="MobiDB-lite"/>
    </source>
</evidence>
<dbReference type="PANTHER" id="PTHR13507:SF0">
    <property type="entry name" value="PRKR-INTERACTING PROTEIN 1"/>
    <property type="match status" value="1"/>
</dbReference>
<feature type="compositionally biased region" description="Polar residues" evidence="1">
    <location>
        <begin position="210"/>
        <end position="223"/>
    </location>
</feature>
<dbReference type="GO" id="GO:0005730">
    <property type="term" value="C:nucleolus"/>
    <property type="evidence" value="ECO:0007669"/>
    <property type="project" value="TreeGrafter"/>
</dbReference>
<dbReference type="GO" id="GO:0019901">
    <property type="term" value="F:protein kinase binding"/>
    <property type="evidence" value="ECO:0007669"/>
    <property type="project" value="TreeGrafter"/>
</dbReference>
<dbReference type="OrthoDB" id="10067079at2759"/>
<dbReference type="Pfam" id="PF06658">
    <property type="entry name" value="DUF1168"/>
    <property type="match status" value="1"/>
</dbReference>
<dbReference type="Proteomes" id="UP000054097">
    <property type="component" value="Unassembled WGS sequence"/>
</dbReference>
<protein>
    <recommendedName>
        <fullName evidence="4">DUF1168-domain-containing protein</fullName>
    </recommendedName>
</protein>
<feature type="compositionally biased region" description="Low complexity" evidence="1">
    <location>
        <begin position="182"/>
        <end position="192"/>
    </location>
</feature>
<feature type="compositionally biased region" description="Basic and acidic residues" evidence="1">
    <location>
        <begin position="27"/>
        <end position="36"/>
    </location>
</feature>
<feature type="compositionally biased region" description="Basic and acidic residues" evidence="1">
    <location>
        <begin position="80"/>
        <end position="117"/>
    </location>
</feature>
<sequence length="229" mass="25540">MATQQEGEAKATTNKHVKTPLDQSRLQLERLMKDPTKPVFLPPPPKEKTIRPPREMIKNVQGSSAGAGSGEFHVYKASRRREYERLKIMEEEKSKEETVAENERRRREREEEAEAKTAKNRSKRQKRKEAARKGKNKSANSAQSKDGSKDDQDGSSDSSDDDRPTESQPFKKRRLVADPVGATAAASSTTTTGPLEVQMLEASEVEVDPVSNQEPAEIATSNVIIHDDD</sequence>
<dbReference type="AlphaFoldDB" id="A0A0C2X0C3"/>
<feature type="compositionally biased region" description="Basic and acidic residues" evidence="1">
    <location>
        <begin position="45"/>
        <end position="57"/>
    </location>
</feature>
<reference evidence="3" key="2">
    <citation type="submission" date="2015-01" db="EMBL/GenBank/DDBJ databases">
        <title>Evolutionary Origins and Diversification of the Mycorrhizal Mutualists.</title>
        <authorList>
            <consortium name="DOE Joint Genome Institute"/>
            <consortium name="Mycorrhizal Genomics Consortium"/>
            <person name="Kohler A."/>
            <person name="Kuo A."/>
            <person name="Nagy L.G."/>
            <person name="Floudas D."/>
            <person name="Copeland A."/>
            <person name="Barry K.W."/>
            <person name="Cichocki N."/>
            <person name="Veneault-Fourrey C."/>
            <person name="LaButti K."/>
            <person name="Lindquist E.A."/>
            <person name="Lipzen A."/>
            <person name="Lundell T."/>
            <person name="Morin E."/>
            <person name="Murat C."/>
            <person name="Riley R."/>
            <person name="Ohm R."/>
            <person name="Sun H."/>
            <person name="Tunlid A."/>
            <person name="Henrissat B."/>
            <person name="Grigoriev I.V."/>
            <person name="Hibbett D.S."/>
            <person name="Martin F."/>
        </authorList>
    </citation>
    <scope>NUCLEOTIDE SEQUENCE [LARGE SCALE GENOMIC DNA]</scope>
    <source>
        <strain evidence="3">MAFF 305830</strain>
    </source>
</reference>
<dbReference type="GO" id="GO:0004860">
    <property type="term" value="F:protein kinase inhibitor activity"/>
    <property type="evidence" value="ECO:0007669"/>
    <property type="project" value="TreeGrafter"/>
</dbReference>
<reference evidence="2 3" key="1">
    <citation type="submission" date="2014-04" db="EMBL/GenBank/DDBJ databases">
        <authorList>
            <consortium name="DOE Joint Genome Institute"/>
            <person name="Kuo A."/>
            <person name="Zuccaro A."/>
            <person name="Kohler A."/>
            <person name="Nagy L.G."/>
            <person name="Floudas D."/>
            <person name="Copeland A."/>
            <person name="Barry K.W."/>
            <person name="Cichocki N."/>
            <person name="Veneault-Fourrey C."/>
            <person name="LaButti K."/>
            <person name="Lindquist E.A."/>
            <person name="Lipzen A."/>
            <person name="Lundell T."/>
            <person name="Morin E."/>
            <person name="Murat C."/>
            <person name="Sun H."/>
            <person name="Tunlid A."/>
            <person name="Henrissat B."/>
            <person name="Grigoriev I.V."/>
            <person name="Hibbett D.S."/>
            <person name="Martin F."/>
            <person name="Nordberg H.P."/>
            <person name="Cantor M.N."/>
            <person name="Hua S.X."/>
        </authorList>
    </citation>
    <scope>NUCLEOTIDE SEQUENCE [LARGE SCALE GENOMIC DNA]</scope>
    <source>
        <strain evidence="2 3">MAFF 305830</strain>
    </source>
</reference>
<dbReference type="InterPro" id="IPR009548">
    <property type="entry name" value="Prkrip1"/>
</dbReference>
<evidence type="ECO:0000313" key="2">
    <source>
        <dbReference type="EMBL" id="KIM22987.1"/>
    </source>
</evidence>
<name>A0A0C2X0C3_SERVB</name>
<accession>A0A0C2X0C3</accession>
<feature type="region of interest" description="Disordered" evidence="1">
    <location>
        <begin position="1"/>
        <end position="229"/>
    </location>
</feature>
<dbReference type="EMBL" id="KN824344">
    <property type="protein sequence ID" value="KIM22987.1"/>
    <property type="molecule type" value="Genomic_DNA"/>
</dbReference>
<evidence type="ECO:0000313" key="3">
    <source>
        <dbReference type="Proteomes" id="UP000054097"/>
    </source>
</evidence>
<dbReference type="GO" id="GO:0003725">
    <property type="term" value="F:double-stranded RNA binding"/>
    <property type="evidence" value="ECO:0007669"/>
    <property type="project" value="InterPro"/>
</dbReference>
<gene>
    <name evidence="2" type="ORF">M408DRAFT_17990</name>
</gene>
<keyword evidence="3" id="KW-1185">Reference proteome</keyword>
<proteinExistence type="predicted"/>
<dbReference type="STRING" id="933852.A0A0C2X0C3"/>
<evidence type="ECO:0008006" key="4">
    <source>
        <dbReference type="Google" id="ProtNLM"/>
    </source>
</evidence>
<dbReference type="HOGENOM" id="CLU_079129_1_1_1"/>
<dbReference type="PANTHER" id="PTHR13507">
    <property type="entry name" value="PRKR-INTERACTING PROTEIN 1"/>
    <property type="match status" value="1"/>
</dbReference>